<name>A0A8J4A7W8_9ACTN</name>
<sequence>MRVTSLSALLTALGLTPLAVAAAPGGGITITAAPTGSGVGGTAVTADGSATPGAAASGDTASGGPTRSGGAVPAAGATDGGFTGTGSSSAESSSGESSSAQSPDGPAATGSAFGPYSSAQEGPDAAEAADDAAGRDLSFTGSAFRGAGLSVSVTTDGDLTVAPGWGYALSTSMGEVPANPTESSIGLQGQLSALGFNSSGSVRASRSGLTMRITATRDLPGGLEVGYGWDFTLDGNGLSIVPTADNERGTALYAKGWTRDLGWVDRDSFFTGYIAPAFTFAREDRDAILGAIFGREGPPVEESEFMDRDAAWAERLKPYEGPVFDNPALPPDDDPYSDDPYSDPLGDEPDADEPYSMDPTADPLADGPDAGDSVDAGYGDVDGFDAGDVTGPGGWAEGDPGFTADDAGYGDDGDTGFGDGDGYGGAEAGEVESDGSDGYGGSESDGSDGYGGSESGGSDGYGGSSSYGGSDSGGSSSSSGDSGGSTGSGSTASGGFSTSSTGDGGF</sequence>
<evidence type="ECO:0000313" key="4">
    <source>
        <dbReference type="Proteomes" id="UP000635606"/>
    </source>
</evidence>
<protein>
    <submittedName>
        <fullName evidence="3">Uncharacterized protein</fullName>
    </submittedName>
</protein>
<evidence type="ECO:0000256" key="2">
    <source>
        <dbReference type="SAM" id="SignalP"/>
    </source>
</evidence>
<feature type="compositionally biased region" description="Gly residues" evidence="1">
    <location>
        <begin position="437"/>
        <end position="472"/>
    </location>
</feature>
<feature type="compositionally biased region" description="Low complexity" evidence="1">
    <location>
        <begin position="85"/>
        <end position="102"/>
    </location>
</feature>
<evidence type="ECO:0000313" key="3">
    <source>
        <dbReference type="EMBL" id="GIJ75525.1"/>
    </source>
</evidence>
<organism evidence="3 4">
    <name type="scientific">Virgisporangium ochraceum</name>
    <dbReference type="NCBI Taxonomy" id="65505"/>
    <lineage>
        <taxon>Bacteria</taxon>
        <taxon>Bacillati</taxon>
        <taxon>Actinomycetota</taxon>
        <taxon>Actinomycetes</taxon>
        <taxon>Micromonosporales</taxon>
        <taxon>Micromonosporaceae</taxon>
        <taxon>Virgisporangium</taxon>
    </lineage>
</organism>
<feature type="compositionally biased region" description="Gly residues" evidence="1">
    <location>
        <begin position="415"/>
        <end position="427"/>
    </location>
</feature>
<feature type="compositionally biased region" description="Low complexity" evidence="1">
    <location>
        <begin position="50"/>
        <end position="65"/>
    </location>
</feature>
<feature type="region of interest" description="Disordered" evidence="1">
    <location>
        <begin position="50"/>
        <end position="131"/>
    </location>
</feature>
<feature type="region of interest" description="Disordered" evidence="1">
    <location>
        <begin position="319"/>
        <end position="506"/>
    </location>
</feature>
<evidence type="ECO:0000256" key="1">
    <source>
        <dbReference type="SAM" id="MobiDB-lite"/>
    </source>
</evidence>
<accession>A0A8J4A7W8</accession>
<dbReference type="EMBL" id="BOPH01000166">
    <property type="protein sequence ID" value="GIJ75525.1"/>
    <property type="molecule type" value="Genomic_DNA"/>
</dbReference>
<comment type="caution">
    <text evidence="3">The sequence shown here is derived from an EMBL/GenBank/DDBJ whole genome shotgun (WGS) entry which is preliminary data.</text>
</comment>
<feature type="compositionally biased region" description="Acidic residues" evidence="1">
    <location>
        <begin position="331"/>
        <end position="355"/>
    </location>
</feature>
<keyword evidence="4" id="KW-1185">Reference proteome</keyword>
<feature type="compositionally biased region" description="Low complexity" evidence="1">
    <location>
        <begin position="488"/>
        <end position="506"/>
    </location>
</feature>
<proteinExistence type="predicted"/>
<gene>
    <name evidence="3" type="ORF">Voc01_104420</name>
</gene>
<keyword evidence="2" id="KW-0732">Signal</keyword>
<dbReference type="Proteomes" id="UP000635606">
    <property type="component" value="Unassembled WGS sequence"/>
</dbReference>
<feature type="chain" id="PRO_5035304684" evidence="2">
    <location>
        <begin position="22"/>
        <end position="506"/>
    </location>
</feature>
<feature type="signal peptide" evidence="2">
    <location>
        <begin position="1"/>
        <end position="21"/>
    </location>
</feature>
<reference evidence="3" key="1">
    <citation type="submission" date="2021-01" db="EMBL/GenBank/DDBJ databases">
        <title>Whole genome shotgun sequence of Virgisporangium ochraceum NBRC 16418.</title>
        <authorList>
            <person name="Komaki H."/>
            <person name="Tamura T."/>
        </authorList>
    </citation>
    <scope>NUCLEOTIDE SEQUENCE</scope>
    <source>
        <strain evidence="3">NBRC 16418</strain>
    </source>
</reference>
<dbReference type="AlphaFoldDB" id="A0A8J4A7W8"/>
<feature type="compositionally biased region" description="Low complexity" evidence="1">
    <location>
        <begin position="358"/>
        <end position="371"/>
    </location>
</feature>